<dbReference type="GO" id="GO:0046872">
    <property type="term" value="F:metal ion binding"/>
    <property type="evidence" value="ECO:0007669"/>
    <property type="project" value="UniProtKB-KW"/>
</dbReference>
<accession>A0A0J8B3M5</accession>
<evidence type="ECO:0000313" key="6">
    <source>
        <dbReference type="EMBL" id="KMS94458.1"/>
    </source>
</evidence>
<feature type="region of interest" description="Disordered" evidence="4">
    <location>
        <begin position="170"/>
        <end position="211"/>
    </location>
</feature>
<protein>
    <recommendedName>
        <fullName evidence="5">Prolyl 4-hydroxylase alpha subunit Fe(2+) 2OG dioxygenase domain-containing protein</fullName>
    </recommendedName>
</protein>
<gene>
    <name evidence="6" type="ORF">BVRB_021220</name>
</gene>
<dbReference type="GO" id="GO:0005789">
    <property type="term" value="C:endoplasmic reticulum membrane"/>
    <property type="evidence" value="ECO:0007669"/>
    <property type="project" value="UniProtKB-SubCell"/>
</dbReference>
<comment type="subcellular location">
    <subcellularLocation>
        <location evidence="1">Endoplasmic reticulum membrane</location>
    </subcellularLocation>
</comment>
<feature type="compositionally biased region" description="Acidic residues" evidence="4">
    <location>
        <begin position="170"/>
        <end position="202"/>
    </location>
</feature>
<dbReference type="PANTHER" id="PTHR10869">
    <property type="entry name" value="PROLYL 4-HYDROXYLASE ALPHA SUBUNIT"/>
    <property type="match status" value="1"/>
</dbReference>
<dbReference type="AlphaFoldDB" id="A0A0J8B3M5"/>
<evidence type="ECO:0000256" key="1">
    <source>
        <dbReference type="ARBA" id="ARBA00004586"/>
    </source>
</evidence>
<name>A0A0J8B3M5_BETVV</name>
<dbReference type="Gramene" id="KMS94458">
    <property type="protein sequence ID" value="KMS94458"/>
    <property type="gene ID" value="BVRB_021220"/>
</dbReference>
<dbReference type="GO" id="GO:0004656">
    <property type="term" value="F:procollagen-proline 4-dioxygenase activity"/>
    <property type="evidence" value="ECO:0007669"/>
    <property type="project" value="TreeGrafter"/>
</dbReference>
<dbReference type="PANTHER" id="PTHR10869:SF226">
    <property type="entry name" value="PROLYL 4-HYDROXYLASE ALPHA SUBUNIT DOMAIN-CONTAINING PROTEIN"/>
    <property type="match status" value="1"/>
</dbReference>
<dbReference type="Pfam" id="PF13640">
    <property type="entry name" value="2OG-FeII_Oxy_3"/>
    <property type="match status" value="1"/>
</dbReference>
<feature type="non-terminal residue" evidence="6">
    <location>
        <position position="1"/>
    </location>
</feature>
<dbReference type="Gene3D" id="2.60.120.620">
    <property type="entry name" value="q2cbj1_9rhob like domain"/>
    <property type="match status" value="1"/>
</dbReference>
<dbReference type="OrthoDB" id="420380at2759"/>
<evidence type="ECO:0000259" key="5">
    <source>
        <dbReference type="Pfam" id="PF13640"/>
    </source>
</evidence>
<organism evidence="6 7">
    <name type="scientific">Beta vulgaris subsp. vulgaris</name>
    <name type="common">Beet</name>
    <dbReference type="NCBI Taxonomy" id="3555"/>
    <lineage>
        <taxon>Eukaryota</taxon>
        <taxon>Viridiplantae</taxon>
        <taxon>Streptophyta</taxon>
        <taxon>Embryophyta</taxon>
        <taxon>Tracheophyta</taxon>
        <taxon>Spermatophyta</taxon>
        <taxon>Magnoliopsida</taxon>
        <taxon>eudicotyledons</taxon>
        <taxon>Gunneridae</taxon>
        <taxon>Pentapetalae</taxon>
        <taxon>Caryophyllales</taxon>
        <taxon>Chenopodiaceae</taxon>
        <taxon>Betoideae</taxon>
        <taxon>Beta</taxon>
    </lineage>
</organism>
<dbReference type="Proteomes" id="UP000035740">
    <property type="component" value="Unassembled WGS sequence"/>
</dbReference>
<evidence type="ECO:0000256" key="2">
    <source>
        <dbReference type="ARBA" id="ARBA00022723"/>
    </source>
</evidence>
<proteinExistence type="predicted"/>
<keyword evidence="3" id="KW-0408">Iron</keyword>
<reference evidence="6 7" key="1">
    <citation type="journal article" date="2014" name="Nature">
        <title>The genome of the recently domesticated crop plant sugar beet (Beta vulgaris).</title>
        <authorList>
            <person name="Dohm J.C."/>
            <person name="Minoche A.E."/>
            <person name="Holtgrawe D."/>
            <person name="Capella-Gutierrez S."/>
            <person name="Zakrzewski F."/>
            <person name="Tafer H."/>
            <person name="Rupp O."/>
            <person name="Sorensen T.R."/>
            <person name="Stracke R."/>
            <person name="Reinhardt R."/>
            <person name="Goesmann A."/>
            <person name="Kraft T."/>
            <person name="Schulz B."/>
            <person name="Stadler P.F."/>
            <person name="Schmidt T."/>
            <person name="Gabaldon T."/>
            <person name="Lehrach H."/>
            <person name="Weisshaar B."/>
            <person name="Himmelbauer H."/>
        </authorList>
    </citation>
    <scope>NUCLEOTIDE SEQUENCE [LARGE SCALE GENOMIC DNA]</scope>
    <source>
        <tissue evidence="6">Taproot</tissue>
    </source>
</reference>
<keyword evidence="2" id="KW-0479">Metal-binding</keyword>
<evidence type="ECO:0000256" key="4">
    <source>
        <dbReference type="SAM" id="MobiDB-lite"/>
    </source>
</evidence>
<dbReference type="InterPro" id="IPR045054">
    <property type="entry name" value="P4HA-like"/>
</dbReference>
<evidence type="ECO:0000313" key="7">
    <source>
        <dbReference type="Proteomes" id="UP000035740"/>
    </source>
</evidence>
<feature type="domain" description="Prolyl 4-hydroxylase alpha subunit Fe(2+) 2OG dioxygenase" evidence="5">
    <location>
        <begin position="6"/>
        <end position="122"/>
    </location>
</feature>
<keyword evidence="7" id="KW-1185">Reference proteome</keyword>
<dbReference type="InterPro" id="IPR044862">
    <property type="entry name" value="Pro_4_hyd_alph_FE2OG_OXY"/>
</dbReference>
<evidence type="ECO:0000256" key="3">
    <source>
        <dbReference type="ARBA" id="ARBA00023004"/>
    </source>
</evidence>
<sequence>CMNSGSNRYATVIFYFNDVELGGETVFAYGDPIPGMAIDNQDAIIEHIMSNNTEAELLKTAGIHPGTFEMSLLATCRSRFSVKPKRGSAVLFYNQLPEGGVDVKALHGGCPVLKGEKVAANIITWNGPTNLASEEEIEALISQTLYSENKSLESDMMANQDVEMNHEDEYIVEEDEKMDGDDEMETGDEDMMQEEEPTDEVTDISNVQNKD</sequence>
<dbReference type="EMBL" id="KQ093248">
    <property type="protein sequence ID" value="KMS94458.1"/>
    <property type="molecule type" value="Genomic_DNA"/>
</dbReference>